<keyword evidence="2" id="KW-1185">Reference proteome</keyword>
<accession>A0A562V4C9</accession>
<evidence type="ECO:0000313" key="2">
    <source>
        <dbReference type="Proteomes" id="UP000321617"/>
    </source>
</evidence>
<organism evidence="1 2">
    <name type="scientific">Stackebrandtia albiflava</name>
    <dbReference type="NCBI Taxonomy" id="406432"/>
    <lineage>
        <taxon>Bacteria</taxon>
        <taxon>Bacillati</taxon>
        <taxon>Actinomycetota</taxon>
        <taxon>Actinomycetes</taxon>
        <taxon>Glycomycetales</taxon>
        <taxon>Glycomycetaceae</taxon>
        <taxon>Stackebrandtia</taxon>
    </lineage>
</organism>
<dbReference type="Proteomes" id="UP000321617">
    <property type="component" value="Unassembled WGS sequence"/>
</dbReference>
<evidence type="ECO:0000313" key="1">
    <source>
        <dbReference type="EMBL" id="TWJ12692.1"/>
    </source>
</evidence>
<name>A0A562V4C9_9ACTN</name>
<protein>
    <submittedName>
        <fullName evidence="1">Uncharacterized protein</fullName>
    </submittedName>
</protein>
<reference evidence="1 2" key="1">
    <citation type="journal article" date="2013" name="Stand. Genomic Sci.">
        <title>Genomic Encyclopedia of Type Strains, Phase I: The one thousand microbial genomes (KMG-I) project.</title>
        <authorList>
            <person name="Kyrpides N.C."/>
            <person name="Woyke T."/>
            <person name="Eisen J.A."/>
            <person name="Garrity G."/>
            <person name="Lilburn T.G."/>
            <person name="Beck B.J."/>
            <person name="Whitman W.B."/>
            <person name="Hugenholtz P."/>
            <person name="Klenk H.P."/>
        </authorList>
    </citation>
    <scope>NUCLEOTIDE SEQUENCE [LARGE SCALE GENOMIC DNA]</scope>
    <source>
        <strain evidence="1 2">DSM 45044</strain>
    </source>
</reference>
<gene>
    <name evidence="1" type="ORF">LX16_3455</name>
</gene>
<dbReference type="RefSeq" id="WP_147140001.1">
    <property type="nucleotide sequence ID" value="NZ_BAABIJ010000002.1"/>
</dbReference>
<sequence>MAEWALVPEHLWESSQDDIVAWLDADASHIRFIRAEVDAYIAGACGQFKISGWIHPALRFWAERAMMLLEHVLDEWEQRTFAVEPGRYAERLAATRAVIAAAPEPPSEFRLPMYEAAPGA</sequence>
<comment type="caution">
    <text evidence="1">The sequence shown here is derived from an EMBL/GenBank/DDBJ whole genome shotgun (WGS) entry which is preliminary data.</text>
</comment>
<dbReference type="EMBL" id="VLLL01000006">
    <property type="protein sequence ID" value="TWJ12692.1"/>
    <property type="molecule type" value="Genomic_DNA"/>
</dbReference>
<proteinExistence type="predicted"/>
<dbReference type="AlphaFoldDB" id="A0A562V4C9"/>
<dbReference type="OrthoDB" id="6200718at2"/>